<organism evidence="3 4">
    <name type="scientific">Mycobacterium avium (strain 104)</name>
    <dbReference type="NCBI Taxonomy" id="243243"/>
    <lineage>
        <taxon>Bacteria</taxon>
        <taxon>Bacillati</taxon>
        <taxon>Actinomycetota</taxon>
        <taxon>Actinomycetes</taxon>
        <taxon>Mycobacteriales</taxon>
        <taxon>Mycobacteriaceae</taxon>
        <taxon>Mycobacterium</taxon>
        <taxon>Mycobacterium avium complex (MAC)</taxon>
    </lineage>
</organism>
<evidence type="ECO:0000256" key="2">
    <source>
        <dbReference type="SAM" id="Phobius"/>
    </source>
</evidence>
<dbReference type="KEGG" id="mav:MAV_2260"/>
<feature type="coiled-coil region" evidence="1">
    <location>
        <begin position="44"/>
        <end position="90"/>
    </location>
</feature>
<protein>
    <submittedName>
        <fullName evidence="3">Serine/threonine protein kinase</fullName>
    </submittedName>
</protein>
<evidence type="ECO:0000256" key="1">
    <source>
        <dbReference type="SAM" id="Coils"/>
    </source>
</evidence>
<dbReference type="EMBL" id="CP000479">
    <property type="protein sequence ID" value="ABK66804.1"/>
    <property type="molecule type" value="Genomic_DNA"/>
</dbReference>
<keyword evidence="2" id="KW-0812">Transmembrane</keyword>
<name>A0A0H2ZW72_MYCA1</name>
<dbReference type="HOGENOM" id="CLU_2094114_0_0_11"/>
<sequence>MGAGVSMSGDVHIAFTLDENATTDEKFAQIQSYVRELRAMFGPINAAINRIDKAIEEAKKHADTVAAQALTDAKAEVQRLGARLNEVQAVDLRIAAAGAFIMAAGYLLSYIGCFRY</sequence>
<keyword evidence="3" id="KW-0418">Kinase</keyword>
<accession>A0A0H2ZW72</accession>
<dbReference type="Proteomes" id="UP000001574">
    <property type="component" value="Chromosome"/>
</dbReference>
<keyword evidence="2" id="KW-1133">Transmembrane helix</keyword>
<gene>
    <name evidence="3" type="ordered locus">MAV_2260</name>
</gene>
<proteinExistence type="predicted"/>
<evidence type="ECO:0000313" key="3">
    <source>
        <dbReference type="EMBL" id="ABK66804.1"/>
    </source>
</evidence>
<keyword evidence="1" id="KW-0175">Coiled coil</keyword>
<reference evidence="3 4" key="1">
    <citation type="submission" date="2006-10" db="EMBL/GenBank/DDBJ databases">
        <authorList>
            <person name="Fleischmann R.D."/>
            <person name="Dodson R.J."/>
            <person name="Haft D.H."/>
            <person name="Merkel J.S."/>
            <person name="Nelson W.C."/>
            <person name="Fraser C.M."/>
        </authorList>
    </citation>
    <scope>NUCLEOTIDE SEQUENCE [LARGE SCALE GENOMIC DNA]</scope>
    <source>
        <strain evidence="3 4">104</strain>
    </source>
</reference>
<dbReference type="GO" id="GO:0004674">
    <property type="term" value="F:protein serine/threonine kinase activity"/>
    <property type="evidence" value="ECO:0007669"/>
    <property type="project" value="UniProtKB-KW"/>
</dbReference>
<keyword evidence="3" id="KW-0723">Serine/threonine-protein kinase</keyword>
<feature type="transmembrane region" description="Helical" evidence="2">
    <location>
        <begin position="94"/>
        <end position="114"/>
    </location>
</feature>
<dbReference type="AlphaFoldDB" id="A0A0H2ZW72"/>
<evidence type="ECO:0000313" key="4">
    <source>
        <dbReference type="Proteomes" id="UP000001574"/>
    </source>
</evidence>
<keyword evidence="3" id="KW-0808">Transferase</keyword>
<keyword evidence="2" id="KW-0472">Membrane</keyword>